<dbReference type="VEuPathDB" id="FungiDB:ASPSYDRAFT_138620"/>
<name>A0A1L9U0D2_9EURO</name>
<feature type="active site" evidence="5">
    <location>
        <position position="247"/>
    </location>
</feature>
<dbReference type="Pfam" id="PF00171">
    <property type="entry name" value="Aldedh"/>
    <property type="match status" value="1"/>
</dbReference>
<evidence type="ECO:0000256" key="3">
    <source>
        <dbReference type="ARBA" id="ARBA00024226"/>
    </source>
</evidence>
<reference evidence="9" key="1">
    <citation type="journal article" date="2017" name="Genome Biol.">
        <title>Comparative genomics reveals high biological diversity and specific adaptations in the industrially and medically important fungal genus Aspergillus.</title>
        <authorList>
            <person name="de Vries R.P."/>
            <person name="Riley R."/>
            <person name="Wiebenga A."/>
            <person name="Aguilar-Osorio G."/>
            <person name="Amillis S."/>
            <person name="Uchima C.A."/>
            <person name="Anderluh G."/>
            <person name="Asadollahi M."/>
            <person name="Askin M."/>
            <person name="Barry K."/>
            <person name="Battaglia E."/>
            <person name="Bayram O."/>
            <person name="Benocci T."/>
            <person name="Braus-Stromeyer S.A."/>
            <person name="Caldana C."/>
            <person name="Canovas D."/>
            <person name="Cerqueira G.C."/>
            <person name="Chen F."/>
            <person name="Chen W."/>
            <person name="Choi C."/>
            <person name="Clum A."/>
            <person name="Dos Santos R.A."/>
            <person name="Damasio A.R."/>
            <person name="Diallinas G."/>
            <person name="Emri T."/>
            <person name="Fekete E."/>
            <person name="Flipphi M."/>
            <person name="Freyberg S."/>
            <person name="Gallo A."/>
            <person name="Gournas C."/>
            <person name="Habgood R."/>
            <person name="Hainaut M."/>
            <person name="Harispe M.L."/>
            <person name="Henrissat B."/>
            <person name="Hilden K.S."/>
            <person name="Hope R."/>
            <person name="Hossain A."/>
            <person name="Karabika E."/>
            <person name="Karaffa L."/>
            <person name="Karanyi Z."/>
            <person name="Krasevec N."/>
            <person name="Kuo A."/>
            <person name="Kusch H."/>
            <person name="LaButti K."/>
            <person name="Lagendijk E.L."/>
            <person name="Lapidus A."/>
            <person name="Levasseur A."/>
            <person name="Lindquist E."/>
            <person name="Lipzen A."/>
            <person name="Logrieco A.F."/>
            <person name="MacCabe A."/>
            <person name="Maekelae M.R."/>
            <person name="Malavazi I."/>
            <person name="Melin P."/>
            <person name="Meyer V."/>
            <person name="Mielnichuk N."/>
            <person name="Miskei M."/>
            <person name="Molnar A.P."/>
            <person name="Mule G."/>
            <person name="Ngan C.Y."/>
            <person name="Orejas M."/>
            <person name="Orosz E."/>
            <person name="Ouedraogo J.P."/>
            <person name="Overkamp K.M."/>
            <person name="Park H.-S."/>
            <person name="Perrone G."/>
            <person name="Piumi F."/>
            <person name="Punt P.J."/>
            <person name="Ram A.F."/>
            <person name="Ramon A."/>
            <person name="Rauscher S."/>
            <person name="Record E."/>
            <person name="Riano-Pachon D.M."/>
            <person name="Robert V."/>
            <person name="Roehrig J."/>
            <person name="Ruller R."/>
            <person name="Salamov A."/>
            <person name="Salih N.S."/>
            <person name="Samson R.A."/>
            <person name="Sandor E."/>
            <person name="Sanguinetti M."/>
            <person name="Schuetze T."/>
            <person name="Sepcic K."/>
            <person name="Shelest E."/>
            <person name="Sherlock G."/>
            <person name="Sophianopoulou V."/>
            <person name="Squina F.M."/>
            <person name="Sun H."/>
            <person name="Susca A."/>
            <person name="Todd R.B."/>
            <person name="Tsang A."/>
            <person name="Unkles S.E."/>
            <person name="van de Wiele N."/>
            <person name="van Rossen-Uffink D."/>
            <person name="Oliveira J.V."/>
            <person name="Vesth T.C."/>
            <person name="Visser J."/>
            <person name="Yu J.-H."/>
            <person name="Zhou M."/>
            <person name="Andersen M.R."/>
            <person name="Archer D.B."/>
            <person name="Baker S.E."/>
            <person name="Benoit I."/>
            <person name="Brakhage A.A."/>
            <person name="Braus G.H."/>
            <person name="Fischer R."/>
            <person name="Frisvad J.C."/>
            <person name="Goldman G.H."/>
            <person name="Houbraken J."/>
            <person name="Oakley B."/>
            <person name="Pocsi I."/>
            <person name="Scazzocchio C."/>
            <person name="Seiboth B."/>
            <person name="vanKuyk P.A."/>
            <person name="Wortman J."/>
            <person name="Dyer P.S."/>
            <person name="Grigoriev I.V."/>
        </authorList>
    </citation>
    <scope>NUCLEOTIDE SEQUENCE [LARGE SCALE GENOMIC DNA]</scope>
    <source>
        <strain evidence="9">CBS 593.65</strain>
    </source>
</reference>
<dbReference type="InterPro" id="IPR044086">
    <property type="entry name" value="LUC3-like"/>
</dbReference>
<dbReference type="InterPro" id="IPR016163">
    <property type="entry name" value="Ald_DH_C"/>
</dbReference>
<protein>
    <recommendedName>
        <fullName evidence="3">aldehyde dehydrogenase (NAD(+))</fullName>
        <ecNumber evidence="3">1.2.1.3</ecNumber>
    </recommendedName>
</protein>
<dbReference type="Proteomes" id="UP000184356">
    <property type="component" value="Unassembled WGS sequence"/>
</dbReference>
<evidence type="ECO:0000259" key="7">
    <source>
        <dbReference type="Pfam" id="PF00171"/>
    </source>
</evidence>
<dbReference type="PANTHER" id="PTHR11699">
    <property type="entry name" value="ALDEHYDE DEHYDROGENASE-RELATED"/>
    <property type="match status" value="1"/>
</dbReference>
<evidence type="ECO:0000313" key="9">
    <source>
        <dbReference type="Proteomes" id="UP000184356"/>
    </source>
</evidence>
<dbReference type="InterPro" id="IPR015590">
    <property type="entry name" value="Aldehyde_DH_dom"/>
</dbReference>
<dbReference type="EC" id="1.2.1.3" evidence="3"/>
<evidence type="ECO:0000256" key="4">
    <source>
        <dbReference type="ARBA" id="ARBA00049194"/>
    </source>
</evidence>
<dbReference type="FunFam" id="3.40.605.10:FF:000007">
    <property type="entry name" value="NAD/NADP-dependent betaine aldehyde dehydrogenase"/>
    <property type="match status" value="1"/>
</dbReference>
<evidence type="ECO:0000256" key="2">
    <source>
        <dbReference type="ARBA" id="ARBA00023002"/>
    </source>
</evidence>
<dbReference type="Gene3D" id="3.40.605.10">
    <property type="entry name" value="Aldehyde Dehydrogenase, Chain A, domain 1"/>
    <property type="match status" value="1"/>
</dbReference>
<dbReference type="PROSITE" id="PS00687">
    <property type="entry name" value="ALDEHYDE_DEHYDR_GLU"/>
    <property type="match status" value="1"/>
</dbReference>
<feature type="domain" description="Aldehyde dehydrogenase" evidence="7">
    <location>
        <begin position="25"/>
        <end position="468"/>
    </location>
</feature>
<dbReference type="InterPro" id="IPR016162">
    <property type="entry name" value="Ald_DH_N"/>
</dbReference>
<evidence type="ECO:0000256" key="6">
    <source>
        <dbReference type="RuleBase" id="RU003345"/>
    </source>
</evidence>
<keyword evidence="9" id="KW-1185">Reference proteome</keyword>
<gene>
    <name evidence="8" type="ORF">ASPSYDRAFT_138620</name>
</gene>
<comment type="catalytic activity">
    <reaction evidence="4">
        <text>an aldehyde + NAD(+) + H2O = a carboxylate + NADH + 2 H(+)</text>
        <dbReference type="Rhea" id="RHEA:16185"/>
        <dbReference type="ChEBI" id="CHEBI:15377"/>
        <dbReference type="ChEBI" id="CHEBI:15378"/>
        <dbReference type="ChEBI" id="CHEBI:17478"/>
        <dbReference type="ChEBI" id="CHEBI:29067"/>
        <dbReference type="ChEBI" id="CHEBI:57540"/>
        <dbReference type="ChEBI" id="CHEBI:57945"/>
        <dbReference type="EC" id="1.2.1.3"/>
    </reaction>
</comment>
<evidence type="ECO:0000256" key="5">
    <source>
        <dbReference type="PROSITE-ProRule" id="PRU10007"/>
    </source>
</evidence>
<dbReference type="InterPro" id="IPR016161">
    <property type="entry name" value="Ald_DH/histidinol_DH"/>
</dbReference>
<dbReference type="STRING" id="1036612.A0A1L9U0D2"/>
<dbReference type="SUPFAM" id="SSF53720">
    <property type="entry name" value="ALDH-like"/>
    <property type="match status" value="1"/>
</dbReference>
<dbReference type="InterPro" id="IPR016160">
    <property type="entry name" value="Ald_DH_CS_CYS"/>
</dbReference>
<comment type="similarity">
    <text evidence="1 6">Belongs to the aldehyde dehydrogenase family.</text>
</comment>
<dbReference type="RefSeq" id="XP_040708918.1">
    <property type="nucleotide sequence ID" value="XM_040840856.1"/>
</dbReference>
<dbReference type="OrthoDB" id="310895at2759"/>
<dbReference type="CDD" id="cd07106">
    <property type="entry name" value="ALDH_AldA-AAD23400"/>
    <property type="match status" value="1"/>
</dbReference>
<evidence type="ECO:0000313" key="8">
    <source>
        <dbReference type="EMBL" id="OJJ65112.1"/>
    </source>
</evidence>
<evidence type="ECO:0000256" key="1">
    <source>
        <dbReference type="ARBA" id="ARBA00009986"/>
    </source>
</evidence>
<organism evidence="8 9">
    <name type="scientific">Aspergillus sydowii CBS 593.65</name>
    <dbReference type="NCBI Taxonomy" id="1036612"/>
    <lineage>
        <taxon>Eukaryota</taxon>
        <taxon>Fungi</taxon>
        <taxon>Dikarya</taxon>
        <taxon>Ascomycota</taxon>
        <taxon>Pezizomycotina</taxon>
        <taxon>Eurotiomycetes</taxon>
        <taxon>Eurotiomycetidae</taxon>
        <taxon>Eurotiales</taxon>
        <taxon>Aspergillaceae</taxon>
        <taxon>Aspergillus</taxon>
        <taxon>Aspergillus subgen. Nidulantes</taxon>
    </lineage>
</organism>
<dbReference type="PROSITE" id="PS00070">
    <property type="entry name" value="ALDEHYDE_DEHYDR_CYS"/>
    <property type="match status" value="1"/>
</dbReference>
<keyword evidence="2 6" id="KW-0560">Oxidoreductase</keyword>
<dbReference type="Gene3D" id="3.40.309.10">
    <property type="entry name" value="Aldehyde Dehydrogenase, Chain A, domain 2"/>
    <property type="match status" value="1"/>
</dbReference>
<dbReference type="AlphaFoldDB" id="A0A1L9U0D2"/>
<dbReference type="GeneID" id="63756929"/>
<dbReference type="InterPro" id="IPR029510">
    <property type="entry name" value="Ald_DH_CS_GLU"/>
</dbReference>
<dbReference type="EMBL" id="KV878582">
    <property type="protein sequence ID" value="OJJ65112.1"/>
    <property type="molecule type" value="Genomic_DNA"/>
</dbReference>
<sequence length="473" mass="51657">MDLQAPQIEFCNVINGELRASQYTHRGTDPRNNQPLWPCPIASREDLNDAVTAARSAFRTWGKADIGYRQRGLLALANRLSEQKELISGIICRETGKSKFLGELEVDHSIDFLRYNASQSLEDEVLHETDEMKIISTHTPIGVVGAICPWNFPLVLATAKIAAALVMGNCIIVKPSPFTPYSTLKFAELATDMLPAGVFQALNGEAELGELMTLHHDIDKISFTGSTSTGKKIMQAVAPSLKRLTLELGGNDAAIIFPNVVVDEVAPQVAVGCFFNAGQMCVATKRVYVHESIYEKFRDSFVNAVRAHAEAPEPSSVAGPLQNEMQHAVIQRLITDCREKGYHFALGGNQPPRPGLFISPVVIDRPPDSATVVQEEQFGPIIPLLSWSTEEEVLSRVNDTKSGLGACVWSRDAEAAQRFGRQLEAGSLWINSFAKPHPAGYLAGQKQSGIGGEWGRQGLLSYCNAQSIHVYTS</sequence>
<accession>A0A1L9U0D2</accession>
<proteinExistence type="inferred from homology"/>
<dbReference type="GO" id="GO:0004029">
    <property type="term" value="F:aldehyde dehydrogenase (NAD+) activity"/>
    <property type="evidence" value="ECO:0007669"/>
    <property type="project" value="UniProtKB-EC"/>
</dbReference>